<gene>
    <name evidence="17" type="ORF">CGI_10011130</name>
</gene>
<feature type="transmembrane region" description="Helical" evidence="16">
    <location>
        <begin position="491"/>
        <end position="511"/>
    </location>
</feature>
<dbReference type="Gene3D" id="3.30.200.20">
    <property type="entry name" value="Phosphorylase Kinase, domain 1"/>
    <property type="match status" value="1"/>
</dbReference>
<dbReference type="AlphaFoldDB" id="K1PBB3"/>
<keyword evidence="3" id="KW-0597">Phosphoprotein</keyword>
<dbReference type="InterPro" id="IPR008266">
    <property type="entry name" value="Tyr_kinase_AS"/>
</dbReference>
<feature type="compositionally biased region" description="Polar residues" evidence="15">
    <location>
        <begin position="1085"/>
        <end position="1095"/>
    </location>
</feature>
<dbReference type="GO" id="GO:0043235">
    <property type="term" value="C:receptor complex"/>
    <property type="evidence" value="ECO:0007669"/>
    <property type="project" value="TreeGrafter"/>
</dbReference>
<evidence type="ECO:0000256" key="11">
    <source>
        <dbReference type="ARBA" id="ARBA00023136"/>
    </source>
</evidence>
<keyword evidence="4" id="KW-0808">Transferase</keyword>
<dbReference type="EC" id="2.7.10.1" evidence="2"/>
<evidence type="ECO:0000256" key="6">
    <source>
        <dbReference type="ARBA" id="ARBA00022737"/>
    </source>
</evidence>
<dbReference type="PROSITE" id="PS50011">
    <property type="entry name" value="PROTEIN_KINASE_DOM"/>
    <property type="match status" value="1"/>
</dbReference>
<dbReference type="CDD" id="cd00063">
    <property type="entry name" value="FN3"/>
    <property type="match status" value="1"/>
</dbReference>
<evidence type="ECO:0000256" key="3">
    <source>
        <dbReference type="ARBA" id="ARBA00022553"/>
    </source>
</evidence>
<keyword evidence="8" id="KW-0418">Kinase</keyword>
<evidence type="ECO:0000256" key="10">
    <source>
        <dbReference type="ARBA" id="ARBA00022989"/>
    </source>
</evidence>
<dbReference type="GO" id="GO:0007169">
    <property type="term" value="P:cell surface receptor protein tyrosine kinase signaling pathway"/>
    <property type="evidence" value="ECO:0007669"/>
    <property type="project" value="TreeGrafter"/>
</dbReference>
<dbReference type="CDD" id="cd00192">
    <property type="entry name" value="PTKc"/>
    <property type="match status" value="1"/>
</dbReference>
<keyword evidence="6" id="KW-0677">Repeat</keyword>
<feature type="compositionally biased region" description="Polar residues" evidence="15">
    <location>
        <begin position="916"/>
        <end position="934"/>
    </location>
</feature>
<dbReference type="PANTHER" id="PTHR24416:SF583">
    <property type="entry name" value="RECEPTOR PROTEIN-TYROSINE KINASE"/>
    <property type="match status" value="1"/>
</dbReference>
<evidence type="ECO:0000256" key="2">
    <source>
        <dbReference type="ARBA" id="ARBA00011902"/>
    </source>
</evidence>
<dbReference type="GO" id="GO:0005886">
    <property type="term" value="C:plasma membrane"/>
    <property type="evidence" value="ECO:0007669"/>
    <property type="project" value="TreeGrafter"/>
</dbReference>
<dbReference type="InParanoid" id="K1PBB3"/>
<sequence length="1162" mass="130628">MYDFLLRQPDVNRSANIPRLSARYVTGTDILLTWSSPPTPYYTRYLLQIRTYQTWTTITEIPTTSYLYHNPNPCSTVFFRITAVNQYGMKGFSAPYSVYAPSPPSAPLNGHLMKGAMFYCPVSKEFAGILEVEGIQAWRPEDIEFYQWSTLPTVFCRNINSLIIPIFDPLSSTDAVRAVSKCGKPGPYSNITIDLSVNPPDVVENVTLRMDLNHPQIWLKIAWNKPSDLGSMKAISHYVMRWGKVSFPSNFILAQAEYTHEPLNTTLANNIVEFGIQVQEEPNAIYGFQIMPVAPTQVIEPIEYDKFQVYTIELKNRTSCQNNNLAASRISCDEDGVSVIQVSNTLDITVIWRRPSRSRRTSADKNDTNEEKFYEKYAVQLGEVESLPPPAGQRLVNTNVTVVESICEETFLPSGKIYTLCSPDRDHVVFRGLQSDLLYGVRVIGLNKSEKLPSERSWQLVDFKTFTLEEPIEIDNSTSSTKKPNENRNEILAIVAGVFSVVLLVVLLLLGGSVRRQRKRKLSSLDNRLLFGETNPDNPYNQIERAMLTATTLTVVADKWEIPHSCVRIGRVLGSGAFGYVVKGRINRSILKHRGIKEPVDADQKNIYVSVAVKLIQEDASETNKEDFLREIRLMKGIGYHRNVISMLGCCTLRDPICLIVEHASRGDLLSYLRNIRKNLQQHINAEYVNQDSETVGPQELLSFSRQISTGMEFLTQKGFIHRDLAARNILVDKKNVVKIGDFGLTRYTYDNKVYVNRKGGRLPLKWMSVEAIKELTFSTASDVWSFGVLLFEIVTLGGTPYPTIDTRDLLRELENGYRMEKPENCSEEIKIYYHVHEEFDNNTGTGKISSSGIQLQLSGLFAKTNQDEISEDNKIYDVIEQADDVTCPDAGEEMLGNDCSCSEPSEDKDEEHSSRTTSDTVSLPNNRMVTFSRDSLKTSPVRKRIRQGSPHVNKKNSILSFQTTDAITDKYGYASRLCRHEPLTSNSSKSSSNSSSPELERVPRNSILDCDADESSVGSSCSKCSTSSNGDDDVFYPNSYGDLHRGPPTPYKLVHRPNRYGHNARKGITTTPNPISPAKEDMQNDSGVSTSSASELRSINNRIFVFPPDSNRLRWTNEGQSITDNSSSVSDSDTKTISQDNGMSTDTCVWDSDEQTLDTYV</sequence>
<feature type="region of interest" description="Disordered" evidence="15">
    <location>
        <begin position="897"/>
        <end position="958"/>
    </location>
</feature>
<dbReference type="GO" id="GO:0004714">
    <property type="term" value="F:transmembrane receptor protein tyrosine kinase activity"/>
    <property type="evidence" value="ECO:0007669"/>
    <property type="project" value="UniProtKB-EC"/>
</dbReference>
<keyword evidence="12" id="KW-0829">Tyrosine-protein kinase</keyword>
<dbReference type="InterPro" id="IPR013783">
    <property type="entry name" value="Ig-like_fold"/>
</dbReference>
<dbReference type="PRINTS" id="PR00109">
    <property type="entry name" value="TYRKINASE"/>
</dbReference>
<dbReference type="Pfam" id="PF07714">
    <property type="entry name" value="PK_Tyr_Ser-Thr"/>
    <property type="match status" value="1"/>
</dbReference>
<dbReference type="Gene3D" id="2.60.40.10">
    <property type="entry name" value="Immunoglobulins"/>
    <property type="match status" value="1"/>
</dbReference>
<accession>K1PBB3</accession>
<feature type="compositionally biased region" description="Low complexity" evidence="15">
    <location>
        <begin position="1122"/>
        <end position="1139"/>
    </location>
</feature>
<dbReference type="GO" id="GO:0005524">
    <property type="term" value="F:ATP binding"/>
    <property type="evidence" value="ECO:0007669"/>
    <property type="project" value="UniProtKB-KW"/>
</dbReference>
<comment type="subcellular location">
    <subcellularLocation>
        <location evidence="1">Membrane</location>
        <topology evidence="1">Single-pass membrane protein</topology>
    </subcellularLocation>
</comment>
<dbReference type="InterPro" id="IPR001245">
    <property type="entry name" value="Ser-Thr/Tyr_kinase_cat_dom"/>
</dbReference>
<dbReference type="Gene3D" id="1.10.510.10">
    <property type="entry name" value="Transferase(Phosphotransferase) domain 1"/>
    <property type="match status" value="1"/>
</dbReference>
<evidence type="ECO:0000256" key="13">
    <source>
        <dbReference type="ARBA" id="ARBA00023170"/>
    </source>
</evidence>
<dbReference type="SUPFAM" id="SSF56112">
    <property type="entry name" value="Protein kinase-like (PK-like)"/>
    <property type="match status" value="1"/>
</dbReference>
<evidence type="ECO:0000256" key="1">
    <source>
        <dbReference type="ARBA" id="ARBA00004167"/>
    </source>
</evidence>
<evidence type="ECO:0000256" key="5">
    <source>
        <dbReference type="ARBA" id="ARBA00022692"/>
    </source>
</evidence>
<reference evidence="17" key="1">
    <citation type="journal article" date="2012" name="Nature">
        <title>The oyster genome reveals stress adaptation and complexity of shell formation.</title>
        <authorList>
            <person name="Zhang G."/>
            <person name="Fang X."/>
            <person name="Guo X."/>
            <person name="Li L."/>
            <person name="Luo R."/>
            <person name="Xu F."/>
            <person name="Yang P."/>
            <person name="Zhang L."/>
            <person name="Wang X."/>
            <person name="Qi H."/>
            <person name="Xiong Z."/>
            <person name="Que H."/>
            <person name="Xie Y."/>
            <person name="Holland P.W."/>
            <person name="Paps J."/>
            <person name="Zhu Y."/>
            <person name="Wu F."/>
            <person name="Chen Y."/>
            <person name="Wang J."/>
            <person name="Peng C."/>
            <person name="Meng J."/>
            <person name="Yang L."/>
            <person name="Liu J."/>
            <person name="Wen B."/>
            <person name="Zhang N."/>
            <person name="Huang Z."/>
            <person name="Zhu Q."/>
            <person name="Feng Y."/>
            <person name="Mount A."/>
            <person name="Hedgecock D."/>
            <person name="Xu Z."/>
            <person name="Liu Y."/>
            <person name="Domazet-Loso T."/>
            <person name="Du Y."/>
            <person name="Sun X."/>
            <person name="Zhang S."/>
            <person name="Liu B."/>
            <person name="Cheng P."/>
            <person name="Jiang X."/>
            <person name="Li J."/>
            <person name="Fan D."/>
            <person name="Wang W."/>
            <person name="Fu W."/>
            <person name="Wang T."/>
            <person name="Wang B."/>
            <person name="Zhang J."/>
            <person name="Peng Z."/>
            <person name="Li Y."/>
            <person name="Li N."/>
            <person name="Wang J."/>
            <person name="Chen M."/>
            <person name="He Y."/>
            <person name="Tan F."/>
            <person name="Song X."/>
            <person name="Zheng Q."/>
            <person name="Huang R."/>
            <person name="Yang H."/>
            <person name="Du X."/>
            <person name="Chen L."/>
            <person name="Yang M."/>
            <person name="Gaffney P.M."/>
            <person name="Wang S."/>
            <person name="Luo L."/>
            <person name="She Z."/>
            <person name="Ming Y."/>
            <person name="Huang W."/>
            <person name="Zhang S."/>
            <person name="Huang B."/>
            <person name="Zhang Y."/>
            <person name="Qu T."/>
            <person name="Ni P."/>
            <person name="Miao G."/>
            <person name="Wang J."/>
            <person name="Wang Q."/>
            <person name="Steinberg C.E."/>
            <person name="Wang H."/>
            <person name="Li N."/>
            <person name="Qian L."/>
            <person name="Zhang G."/>
            <person name="Li Y."/>
            <person name="Yang H."/>
            <person name="Liu X."/>
            <person name="Wang J."/>
            <person name="Yin Y."/>
            <person name="Wang J."/>
        </authorList>
    </citation>
    <scope>NUCLEOTIDE SEQUENCE [LARGE SCALE GENOMIC DNA]</scope>
    <source>
        <strain evidence="17">05x7-T-G4-1.051#20</strain>
    </source>
</reference>
<name>K1PBB3_MAGGI</name>
<evidence type="ECO:0000256" key="8">
    <source>
        <dbReference type="ARBA" id="ARBA00022777"/>
    </source>
</evidence>
<feature type="region of interest" description="Disordered" evidence="15">
    <location>
        <begin position="1120"/>
        <end position="1150"/>
    </location>
</feature>
<keyword evidence="7" id="KW-0547">Nucleotide-binding</keyword>
<organism evidence="17">
    <name type="scientific">Magallana gigas</name>
    <name type="common">Pacific oyster</name>
    <name type="synonym">Crassostrea gigas</name>
    <dbReference type="NCBI Taxonomy" id="29159"/>
    <lineage>
        <taxon>Eukaryota</taxon>
        <taxon>Metazoa</taxon>
        <taxon>Spiralia</taxon>
        <taxon>Lophotrochozoa</taxon>
        <taxon>Mollusca</taxon>
        <taxon>Bivalvia</taxon>
        <taxon>Autobranchia</taxon>
        <taxon>Pteriomorphia</taxon>
        <taxon>Ostreida</taxon>
        <taxon>Ostreoidea</taxon>
        <taxon>Ostreidae</taxon>
        <taxon>Magallana</taxon>
    </lineage>
</organism>
<proteinExistence type="predicted"/>
<dbReference type="InterPro" id="IPR003961">
    <property type="entry name" value="FN3_dom"/>
</dbReference>
<dbReference type="InterPro" id="IPR000719">
    <property type="entry name" value="Prot_kinase_dom"/>
</dbReference>
<evidence type="ECO:0000256" key="12">
    <source>
        <dbReference type="ARBA" id="ARBA00023137"/>
    </source>
</evidence>
<dbReference type="SMART" id="SM00060">
    <property type="entry name" value="FN3"/>
    <property type="match status" value="2"/>
</dbReference>
<dbReference type="PANTHER" id="PTHR24416">
    <property type="entry name" value="TYROSINE-PROTEIN KINASE RECEPTOR"/>
    <property type="match status" value="1"/>
</dbReference>
<dbReference type="InterPro" id="IPR050122">
    <property type="entry name" value="RTK"/>
</dbReference>
<feature type="region of interest" description="Disordered" evidence="15">
    <location>
        <begin position="983"/>
        <end position="1003"/>
    </location>
</feature>
<dbReference type="InterPro" id="IPR020635">
    <property type="entry name" value="Tyr_kinase_cat_dom"/>
</dbReference>
<protein>
    <recommendedName>
        <fullName evidence="2">receptor protein-tyrosine kinase</fullName>
        <ecNumber evidence="2">2.7.10.1</ecNumber>
    </recommendedName>
</protein>
<keyword evidence="5 16" id="KW-0812">Transmembrane</keyword>
<keyword evidence="10 16" id="KW-1133">Transmembrane helix</keyword>
<evidence type="ECO:0000256" key="4">
    <source>
        <dbReference type="ARBA" id="ARBA00022679"/>
    </source>
</evidence>
<keyword evidence="14" id="KW-0325">Glycoprotein</keyword>
<keyword evidence="11 16" id="KW-0472">Membrane</keyword>
<evidence type="ECO:0000313" key="17">
    <source>
        <dbReference type="EMBL" id="EKC18748.1"/>
    </source>
</evidence>
<evidence type="ECO:0000256" key="14">
    <source>
        <dbReference type="ARBA" id="ARBA00023180"/>
    </source>
</evidence>
<evidence type="ECO:0000256" key="9">
    <source>
        <dbReference type="ARBA" id="ARBA00022840"/>
    </source>
</evidence>
<dbReference type="FunFam" id="1.10.510.10:FF:000554">
    <property type="entry name" value="Predicted protein"/>
    <property type="match status" value="1"/>
</dbReference>
<dbReference type="EMBL" id="JH816865">
    <property type="protein sequence ID" value="EKC18748.1"/>
    <property type="molecule type" value="Genomic_DNA"/>
</dbReference>
<evidence type="ECO:0000256" key="7">
    <source>
        <dbReference type="ARBA" id="ARBA00022741"/>
    </source>
</evidence>
<dbReference type="InterPro" id="IPR036116">
    <property type="entry name" value="FN3_sf"/>
</dbReference>
<dbReference type="InterPro" id="IPR011009">
    <property type="entry name" value="Kinase-like_dom_sf"/>
</dbReference>
<evidence type="ECO:0000256" key="16">
    <source>
        <dbReference type="SAM" id="Phobius"/>
    </source>
</evidence>
<dbReference type="SUPFAM" id="SSF49265">
    <property type="entry name" value="Fibronectin type III"/>
    <property type="match status" value="1"/>
</dbReference>
<dbReference type="SMART" id="SM00219">
    <property type="entry name" value="TyrKc"/>
    <property type="match status" value="1"/>
</dbReference>
<feature type="region of interest" description="Disordered" evidence="15">
    <location>
        <begin position="1063"/>
        <end position="1095"/>
    </location>
</feature>
<dbReference type="PROSITE" id="PS50853">
    <property type="entry name" value="FN3"/>
    <property type="match status" value="1"/>
</dbReference>
<evidence type="ECO:0000256" key="15">
    <source>
        <dbReference type="SAM" id="MobiDB-lite"/>
    </source>
</evidence>
<dbReference type="PROSITE" id="PS00109">
    <property type="entry name" value="PROTEIN_KINASE_TYR"/>
    <property type="match status" value="1"/>
</dbReference>
<dbReference type="HOGENOM" id="CLU_275112_0_0_1"/>
<feature type="compositionally biased region" description="Low complexity" evidence="15">
    <location>
        <begin position="986"/>
        <end position="997"/>
    </location>
</feature>
<keyword evidence="13 17" id="KW-0675">Receptor</keyword>
<keyword evidence="9" id="KW-0067">ATP-binding</keyword>